<dbReference type="Proteomes" id="UP000440978">
    <property type="component" value="Unassembled WGS sequence"/>
</dbReference>
<protein>
    <recommendedName>
        <fullName evidence="4">ABC-2 type transport system permease protein</fullName>
    </recommendedName>
</protein>
<feature type="transmembrane region" description="Helical" evidence="1">
    <location>
        <begin position="189"/>
        <end position="210"/>
    </location>
</feature>
<evidence type="ECO:0000313" key="2">
    <source>
        <dbReference type="EMBL" id="MTT32888.1"/>
    </source>
</evidence>
<feature type="transmembrane region" description="Helical" evidence="1">
    <location>
        <begin position="77"/>
        <end position="98"/>
    </location>
</feature>
<keyword evidence="1" id="KW-0472">Membrane</keyword>
<reference evidence="2 3" key="1">
    <citation type="submission" date="2019-11" db="EMBL/GenBank/DDBJ databases">
        <title>Terrilactibacillus tamarindus sp. nov. BCM23-1 isolated from bark of Tamarindus indica.</title>
        <authorList>
            <person name="Kingkaew E."/>
            <person name="Tanasupawat S."/>
        </authorList>
    </citation>
    <scope>NUCLEOTIDE SEQUENCE [LARGE SCALE GENOMIC DNA]</scope>
    <source>
        <strain evidence="2 3">BCM23-1</strain>
    </source>
</reference>
<feature type="transmembrane region" description="Helical" evidence="1">
    <location>
        <begin position="468"/>
        <end position="491"/>
    </location>
</feature>
<keyword evidence="1" id="KW-0812">Transmembrane</keyword>
<dbReference type="EMBL" id="WNHB01000022">
    <property type="protein sequence ID" value="MTT32888.1"/>
    <property type="molecule type" value="Genomic_DNA"/>
</dbReference>
<keyword evidence="3" id="KW-1185">Reference proteome</keyword>
<dbReference type="AlphaFoldDB" id="A0A6N8CT99"/>
<evidence type="ECO:0000256" key="1">
    <source>
        <dbReference type="SAM" id="Phobius"/>
    </source>
</evidence>
<evidence type="ECO:0000313" key="3">
    <source>
        <dbReference type="Proteomes" id="UP000440978"/>
    </source>
</evidence>
<feature type="transmembrane region" description="Helical" evidence="1">
    <location>
        <begin position="354"/>
        <end position="377"/>
    </location>
</feature>
<feature type="transmembrane region" description="Helical" evidence="1">
    <location>
        <begin position="311"/>
        <end position="334"/>
    </location>
</feature>
<feature type="transmembrane region" description="Helical" evidence="1">
    <location>
        <begin position="398"/>
        <end position="418"/>
    </location>
</feature>
<name>A0A6N8CT99_9BACI</name>
<feature type="transmembrane region" description="Helical" evidence="1">
    <location>
        <begin position="424"/>
        <end position="448"/>
    </location>
</feature>
<dbReference type="RefSeq" id="WP_155220543.1">
    <property type="nucleotide sequence ID" value="NZ_WNHB01000022.1"/>
</dbReference>
<feature type="transmembrane region" description="Helical" evidence="1">
    <location>
        <begin position="149"/>
        <end position="177"/>
    </location>
</feature>
<feature type="transmembrane region" description="Helical" evidence="1">
    <location>
        <begin position="119"/>
        <end position="143"/>
    </location>
</feature>
<feature type="transmembrane region" description="Helical" evidence="1">
    <location>
        <begin position="33"/>
        <end position="57"/>
    </location>
</feature>
<proteinExistence type="predicted"/>
<feature type="transmembrane region" description="Helical" evidence="1">
    <location>
        <begin position="497"/>
        <end position="519"/>
    </location>
</feature>
<gene>
    <name evidence="2" type="ORF">GMB86_12815</name>
</gene>
<keyword evidence="1" id="KW-1133">Transmembrane helix</keyword>
<feature type="transmembrane region" description="Helical" evidence="1">
    <location>
        <begin position="246"/>
        <end position="266"/>
    </location>
</feature>
<comment type="caution">
    <text evidence="2">The sequence shown here is derived from an EMBL/GenBank/DDBJ whole genome shotgun (WGS) entry which is preliminary data.</text>
</comment>
<sequence length="530" mass="60389">MSNILILLKVNLLNVCDWNKFFKRSAINIKMKMTFIILIIFIGMSLAMTSSTMYMYGLGIFLTKHHLFSYFVPVSSFLASLVMFILCLYWTSGYLLGFKDFNLLMSLPIKAYEMIISKLCYVYIVCELISVLICLPSFIIFGLNLHFGFIYYLFSILVITILPLWPMILGSLFTMSLGRVNIKLKSKKMGMMICWIIIILIASLVGYHLLDSISVEDLQTAIRKITTIIFPLNILKIGLVGIHIEFILLFMFIYLIPFNLFILVLSKSFVHINSIMSEQSKIKTYKKTHLKQLPIFASCVKKELTNYLSSFTVVMNTSFGIILLTFLLVTSSLLSINYEMILHQFMPNDQIVQMWIGLFSLVASLSCTTSSSISLEGQNLWIIKSLPIKRFTILKSKLAVNLILVMPLLGLDVCIVALRENMSIVEGILLLVIPSLHLSNVSLTGLLVNLRFPKLIWRSPMVVVKQSLSVLLTMLIETTVFSLSVGSYFIFMNKVPFLYFSGILIILLVLVNLLLWHLLKTKGVDYFNQL</sequence>
<dbReference type="OrthoDB" id="138672at2"/>
<evidence type="ECO:0008006" key="4">
    <source>
        <dbReference type="Google" id="ProtNLM"/>
    </source>
</evidence>
<organism evidence="2 3">
    <name type="scientific">Terrilactibacillus tamarindi</name>
    <dbReference type="NCBI Taxonomy" id="2599694"/>
    <lineage>
        <taxon>Bacteria</taxon>
        <taxon>Bacillati</taxon>
        <taxon>Bacillota</taxon>
        <taxon>Bacilli</taxon>
        <taxon>Bacillales</taxon>
        <taxon>Bacillaceae</taxon>
        <taxon>Terrilactibacillus</taxon>
    </lineage>
</organism>
<accession>A0A6N8CT99</accession>